<sequence>MREGFLLVGHNESGPMASAEVGDRVARPALGPPWFAVTHDVERVLFTDWPARLFRVGMLPAATPEEQANLDFAASKIRADAGYTRVLAVEVLQELPASVLFGPHGERVAPIADVAATLTLAQAAALARVRHPGAAMARSRVWRRWLQSRPGRSSDVDGDHSHTLDDDGSPIGRGMGLLFGLVWKAARARGGPDAFRPDPHPADDGDEILQQPWYDASAALLDAAIAEGAPNLLQDNEADVLCQSWRAHLRTRRTASVVLHEERTDRSWRTLTARLTEEGDLHVEGQDLSRSMGEYEWAYTVKAADLPALKSALPGEGDDLLAMLATHCTGREADRTLRDLLKQHAIPHSFWSRIDE</sequence>
<protein>
    <submittedName>
        <fullName evidence="2">Uncharacterized protein</fullName>
    </submittedName>
</protein>
<reference evidence="2" key="1">
    <citation type="submission" date="2021-01" db="EMBL/GenBank/DDBJ databases">
        <title>Whole genome shotgun sequence of Rhizocola hellebori NBRC 109834.</title>
        <authorList>
            <person name="Komaki H."/>
            <person name="Tamura T."/>
        </authorList>
    </citation>
    <scope>NUCLEOTIDE SEQUENCE</scope>
    <source>
        <strain evidence="2">NBRC 109834</strain>
    </source>
</reference>
<evidence type="ECO:0000256" key="1">
    <source>
        <dbReference type="SAM" id="MobiDB-lite"/>
    </source>
</evidence>
<dbReference type="EMBL" id="BONY01000020">
    <property type="protein sequence ID" value="GIH05653.1"/>
    <property type="molecule type" value="Genomic_DNA"/>
</dbReference>
<keyword evidence="3" id="KW-1185">Reference proteome</keyword>
<feature type="region of interest" description="Disordered" evidence="1">
    <location>
        <begin position="149"/>
        <end position="168"/>
    </location>
</feature>
<dbReference type="Proteomes" id="UP000612899">
    <property type="component" value="Unassembled WGS sequence"/>
</dbReference>
<organism evidence="2 3">
    <name type="scientific">Rhizocola hellebori</name>
    <dbReference type="NCBI Taxonomy" id="1392758"/>
    <lineage>
        <taxon>Bacteria</taxon>
        <taxon>Bacillati</taxon>
        <taxon>Actinomycetota</taxon>
        <taxon>Actinomycetes</taxon>
        <taxon>Micromonosporales</taxon>
        <taxon>Micromonosporaceae</taxon>
        <taxon>Rhizocola</taxon>
    </lineage>
</organism>
<accession>A0A8J3VH84</accession>
<name>A0A8J3VH84_9ACTN</name>
<evidence type="ECO:0000313" key="3">
    <source>
        <dbReference type="Proteomes" id="UP000612899"/>
    </source>
</evidence>
<comment type="caution">
    <text evidence="2">The sequence shown here is derived from an EMBL/GenBank/DDBJ whole genome shotgun (WGS) entry which is preliminary data.</text>
</comment>
<proteinExistence type="predicted"/>
<gene>
    <name evidence="2" type="ORF">Rhe02_37200</name>
</gene>
<evidence type="ECO:0000313" key="2">
    <source>
        <dbReference type="EMBL" id="GIH05653.1"/>
    </source>
</evidence>
<dbReference type="AlphaFoldDB" id="A0A8J3VH84"/>
<feature type="compositionally biased region" description="Basic and acidic residues" evidence="1">
    <location>
        <begin position="152"/>
        <end position="165"/>
    </location>
</feature>
<dbReference type="RefSeq" id="WP_203909488.1">
    <property type="nucleotide sequence ID" value="NZ_BONY01000020.1"/>
</dbReference>